<evidence type="ECO:0000313" key="3">
    <source>
        <dbReference type="Proteomes" id="UP000595564"/>
    </source>
</evidence>
<name>A0A7R6PW64_9BACT</name>
<keyword evidence="1" id="KW-0812">Transmembrane</keyword>
<evidence type="ECO:0008006" key="4">
    <source>
        <dbReference type="Google" id="ProtNLM"/>
    </source>
</evidence>
<gene>
    <name evidence="2" type="ORF">TTHT_0066</name>
</gene>
<feature type="transmembrane region" description="Helical" evidence="1">
    <location>
        <begin position="138"/>
        <end position="160"/>
    </location>
</feature>
<sequence>MIGTIVNFFAVIIGSSIGLIIHSKLPDRIVKIVFQGIGLLTLFIGIQMGLKTQNLLIMVFSIILGSITGELLKIEERTERLAELLKKRIKSKNEKFTEGLITSFLLFCMGSMSILGCIQEGLGSSPDLLLAKSTLDGFSSIALASSLGIGVMFSAIPLLIYQGGLTLFASYLQHILTTPIINELTAVGGLLLLGLGINLLEIKKIKVLNMLPALVYAVIFAYFF</sequence>
<protein>
    <recommendedName>
        <fullName evidence="4">DUF554 domain-containing protein</fullName>
    </recommendedName>
</protein>
<feature type="transmembrane region" description="Helical" evidence="1">
    <location>
        <begin position="6"/>
        <end position="25"/>
    </location>
</feature>
<dbReference type="KEGG" id="thyd:TTHT_0066"/>
<keyword evidence="1" id="KW-0472">Membrane</keyword>
<organism evidence="2 3">
    <name type="scientific">Thermotomaculum hydrothermale</name>
    <dbReference type="NCBI Taxonomy" id="981385"/>
    <lineage>
        <taxon>Bacteria</taxon>
        <taxon>Pseudomonadati</taxon>
        <taxon>Acidobacteriota</taxon>
        <taxon>Holophagae</taxon>
        <taxon>Thermotomaculales</taxon>
        <taxon>Thermotomaculaceae</taxon>
        <taxon>Thermotomaculum</taxon>
    </lineage>
</organism>
<dbReference type="PANTHER" id="PTHR36111">
    <property type="entry name" value="INNER MEMBRANE PROTEIN-RELATED"/>
    <property type="match status" value="1"/>
</dbReference>
<dbReference type="RefSeq" id="WP_201328047.1">
    <property type="nucleotide sequence ID" value="NZ_AP017470.1"/>
</dbReference>
<dbReference type="Pfam" id="PF04474">
    <property type="entry name" value="DUF554"/>
    <property type="match status" value="1"/>
</dbReference>
<reference evidence="2 3" key="1">
    <citation type="journal article" date="2012" name="Extremophiles">
        <title>Thermotomaculum hydrothermale gen. nov., sp. nov., a novel heterotrophic thermophile within the phylum Acidobacteria from a deep-sea hydrothermal vent chimney in the Southern Okinawa Trough.</title>
        <authorList>
            <person name="Izumi H."/>
            <person name="Nunoura T."/>
            <person name="Miyazaki M."/>
            <person name="Mino S."/>
            <person name="Toki T."/>
            <person name="Takai K."/>
            <person name="Sako Y."/>
            <person name="Sawabe T."/>
            <person name="Nakagawa S."/>
        </authorList>
    </citation>
    <scope>NUCLEOTIDE SEQUENCE [LARGE SCALE GENOMIC DNA]</scope>
    <source>
        <strain evidence="2 3">AC55</strain>
    </source>
</reference>
<dbReference type="PANTHER" id="PTHR36111:SF2">
    <property type="entry name" value="INNER MEMBRANE PROTEIN"/>
    <property type="match status" value="1"/>
</dbReference>
<feature type="transmembrane region" description="Helical" evidence="1">
    <location>
        <begin position="56"/>
        <end position="75"/>
    </location>
</feature>
<evidence type="ECO:0000256" key="1">
    <source>
        <dbReference type="SAM" id="Phobius"/>
    </source>
</evidence>
<feature type="transmembrane region" description="Helical" evidence="1">
    <location>
        <begin position="32"/>
        <end position="50"/>
    </location>
</feature>
<evidence type="ECO:0000313" key="2">
    <source>
        <dbReference type="EMBL" id="BBB31715.1"/>
    </source>
</evidence>
<dbReference type="EMBL" id="AP017470">
    <property type="protein sequence ID" value="BBB31715.1"/>
    <property type="molecule type" value="Genomic_DNA"/>
</dbReference>
<feature type="transmembrane region" description="Helical" evidence="1">
    <location>
        <begin position="96"/>
        <end position="118"/>
    </location>
</feature>
<dbReference type="AlphaFoldDB" id="A0A7R6PW64"/>
<feature type="transmembrane region" description="Helical" evidence="1">
    <location>
        <begin position="180"/>
        <end position="199"/>
    </location>
</feature>
<keyword evidence="3" id="KW-1185">Reference proteome</keyword>
<keyword evidence="1" id="KW-1133">Transmembrane helix</keyword>
<accession>A0A7R6PW64</accession>
<dbReference type="InterPro" id="IPR007563">
    <property type="entry name" value="DUF554"/>
</dbReference>
<dbReference type="Proteomes" id="UP000595564">
    <property type="component" value="Chromosome"/>
</dbReference>
<proteinExistence type="predicted"/>